<feature type="non-terminal residue" evidence="3">
    <location>
        <position position="89"/>
    </location>
</feature>
<keyword evidence="2 3" id="KW-0347">Helicase</keyword>
<sequence length="89" mass="9913">RGGLAAIDSAAKQWRRRLRCDSAPPASVEAHALGDLLSHAFPDRIAARHPNDPLRYLLANGRSARLFDHSDLRGEPWLVASELRYEAKD</sequence>
<comment type="caution">
    <text evidence="3">The sequence shown here is derived from an EMBL/GenBank/DDBJ whole genome shotgun (WGS) entry which is preliminary data.</text>
</comment>
<name>A0A7X5SCP8_XANPE</name>
<evidence type="ECO:0000256" key="1">
    <source>
        <dbReference type="ARBA" id="ARBA00022801"/>
    </source>
</evidence>
<reference evidence="3 4" key="1">
    <citation type="submission" date="2019-11" db="EMBL/GenBank/DDBJ databases">
        <title>Genome-resolved metagenomics to study the prevalence of co-infection and intraspecific heterogeneity among plant pathogen metapopulations.</title>
        <authorList>
            <person name="Newberry E."/>
            <person name="Bhandari R."/>
            <person name="Kemble J."/>
            <person name="Sikora E."/>
            <person name="Potnis N."/>
        </authorList>
    </citation>
    <scope>NUCLEOTIDE SEQUENCE [LARGE SCALE GENOMIC DNA]</scope>
    <source>
        <strain evidence="3">Xp_Tom_Tuscaloosa_18b</strain>
    </source>
</reference>
<keyword evidence="2 3" id="KW-0067">ATP-binding</keyword>
<dbReference type="PANTHER" id="PTHR43519">
    <property type="entry name" value="ATP-DEPENDENT RNA HELICASE HRPB"/>
    <property type="match status" value="1"/>
</dbReference>
<evidence type="ECO:0000256" key="2">
    <source>
        <dbReference type="ARBA" id="ARBA00022806"/>
    </source>
</evidence>
<protein>
    <submittedName>
        <fullName evidence="3">ATP-dependent helicase HrpB</fullName>
    </submittedName>
</protein>
<keyword evidence="1" id="KW-0378">Hydrolase</keyword>
<dbReference type="Proteomes" id="UP000471082">
    <property type="component" value="Unassembled WGS sequence"/>
</dbReference>
<evidence type="ECO:0000313" key="3">
    <source>
        <dbReference type="EMBL" id="NEL81141.1"/>
    </source>
</evidence>
<dbReference type="EMBL" id="JAAGYU010002278">
    <property type="protein sequence ID" value="NEL81141.1"/>
    <property type="molecule type" value="Genomic_DNA"/>
</dbReference>
<keyword evidence="2 3" id="KW-0547">Nucleotide-binding</keyword>
<accession>A0A7X5SCP8</accession>
<proteinExistence type="predicted"/>
<evidence type="ECO:0000313" key="4">
    <source>
        <dbReference type="Proteomes" id="UP000471082"/>
    </source>
</evidence>
<dbReference type="GO" id="GO:0004386">
    <property type="term" value="F:helicase activity"/>
    <property type="evidence" value="ECO:0007669"/>
    <property type="project" value="UniProtKB-KW"/>
</dbReference>
<dbReference type="PANTHER" id="PTHR43519:SF1">
    <property type="entry name" value="ATP-DEPENDENT RNA HELICASE HRPB"/>
    <property type="match status" value="1"/>
</dbReference>
<organism evidence="3 4">
    <name type="scientific">Xanthomonas perforans</name>
    <dbReference type="NCBI Taxonomy" id="442694"/>
    <lineage>
        <taxon>Bacteria</taxon>
        <taxon>Pseudomonadati</taxon>
        <taxon>Pseudomonadota</taxon>
        <taxon>Gammaproteobacteria</taxon>
        <taxon>Lysobacterales</taxon>
        <taxon>Lysobacteraceae</taxon>
        <taxon>Xanthomonas</taxon>
    </lineage>
</organism>
<dbReference type="AlphaFoldDB" id="A0A7X5SCP8"/>
<feature type="non-terminal residue" evidence="3">
    <location>
        <position position="1"/>
    </location>
</feature>
<gene>
    <name evidence="3" type="ORF">G3W61_33330</name>
</gene>
<dbReference type="GO" id="GO:0016787">
    <property type="term" value="F:hydrolase activity"/>
    <property type="evidence" value="ECO:0007669"/>
    <property type="project" value="UniProtKB-KW"/>
</dbReference>